<organism evidence="2 3">
    <name type="scientific">Athelia psychrophila</name>
    <dbReference type="NCBI Taxonomy" id="1759441"/>
    <lineage>
        <taxon>Eukaryota</taxon>
        <taxon>Fungi</taxon>
        <taxon>Dikarya</taxon>
        <taxon>Basidiomycota</taxon>
        <taxon>Agaricomycotina</taxon>
        <taxon>Agaricomycetes</taxon>
        <taxon>Agaricomycetidae</taxon>
        <taxon>Atheliales</taxon>
        <taxon>Atheliaceae</taxon>
        <taxon>Athelia</taxon>
    </lineage>
</organism>
<feature type="signal peptide" evidence="1">
    <location>
        <begin position="1"/>
        <end position="17"/>
    </location>
</feature>
<feature type="chain" id="PRO_5007878421" evidence="1">
    <location>
        <begin position="18"/>
        <end position="59"/>
    </location>
</feature>
<keyword evidence="3" id="KW-1185">Reference proteome</keyword>
<reference evidence="2 3" key="1">
    <citation type="journal article" date="2016" name="Mol. Biol. Evol.">
        <title>Comparative Genomics of Early-Diverging Mushroom-Forming Fungi Provides Insights into the Origins of Lignocellulose Decay Capabilities.</title>
        <authorList>
            <person name="Nagy L.G."/>
            <person name="Riley R."/>
            <person name="Tritt A."/>
            <person name="Adam C."/>
            <person name="Daum C."/>
            <person name="Floudas D."/>
            <person name="Sun H."/>
            <person name="Yadav J.S."/>
            <person name="Pangilinan J."/>
            <person name="Larsson K.H."/>
            <person name="Matsuura K."/>
            <person name="Barry K."/>
            <person name="Labutti K."/>
            <person name="Kuo R."/>
            <person name="Ohm R.A."/>
            <person name="Bhattacharya S.S."/>
            <person name="Shirouzu T."/>
            <person name="Yoshinaga Y."/>
            <person name="Martin F.M."/>
            <person name="Grigoriev I.V."/>
            <person name="Hibbett D.S."/>
        </authorList>
    </citation>
    <scope>NUCLEOTIDE SEQUENCE [LARGE SCALE GENOMIC DNA]</scope>
    <source>
        <strain evidence="2 3">CBS 109695</strain>
    </source>
</reference>
<dbReference type="EMBL" id="KV417513">
    <property type="protein sequence ID" value="KZP26568.1"/>
    <property type="molecule type" value="Genomic_DNA"/>
</dbReference>
<accession>A0A166PY31</accession>
<protein>
    <submittedName>
        <fullName evidence="2">Uncharacterized protein</fullName>
    </submittedName>
</protein>
<proteinExistence type="predicted"/>
<dbReference type="OrthoDB" id="3234199at2759"/>
<sequence length="59" mass="6058">MQFQLLLVAALSTLALATPAPVELSKRDCVDVFYPDNCAAGYIACNGAGSVTLCCTGSC</sequence>
<dbReference type="AlphaFoldDB" id="A0A166PY31"/>
<evidence type="ECO:0000256" key="1">
    <source>
        <dbReference type="SAM" id="SignalP"/>
    </source>
</evidence>
<dbReference type="Proteomes" id="UP000076532">
    <property type="component" value="Unassembled WGS sequence"/>
</dbReference>
<gene>
    <name evidence="2" type="ORF">FIBSPDRAFT_854613</name>
</gene>
<name>A0A166PY31_9AGAM</name>
<keyword evidence="1" id="KW-0732">Signal</keyword>
<evidence type="ECO:0000313" key="3">
    <source>
        <dbReference type="Proteomes" id="UP000076532"/>
    </source>
</evidence>
<evidence type="ECO:0000313" key="2">
    <source>
        <dbReference type="EMBL" id="KZP26568.1"/>
    </source>
</evidence>